<evidence type="ECO:0000259" key="5">
    <source>
        <dbReference type="PROSITE" id="PS50977"/>
    </source>
</evidence>
<name>A0A4R2IY23_9ACTN</name>
<dbReference type="PANTHER" id="PTHR30055">
    <property type="entry name" value="HTH-TYPE TRANSCRIPTIONAL REGULATOR RUTR"/>
    <property type="match status" value="1"/>
</dbReference>
<dbReference type="GO" id="GO:0000976">
    <property type="term" value="F:transcription cis-regulatory region binding"/>
    <property type="evidence" value="ECO:0007669"/>
    <property type="project" value="TreeGrafter"/>
</dbReference>
<dbReference type="SUPFAM" id="SSF46689">
    <property type="entry name" value="Homeodomain-like"/>
    <property type="match status" value="1"/>
</dbReference>
<evidence type="ECO:0000256" key="3">
    <source>
        <dbReference type="ARBA" id="ARBA00023163"/>
    </source>
</evidence>
<comment type="caution">
    <text evidence="6">The sequence shown here is derived from an EMBL/GenBank/DDBJ whole genome shotgun (WGS) entry which is preliminary data.</text>
</comment>
<keyword evidence="7" id="KW-1185">Reference proteome</keyword>
<dbReference type="Pfam" id="PF21306">
    <property type="entry name" value="TetR_C_40"/>
    <property type="match status" value="1"/>
</dbReference>
<protein>
    <submittedName>
        <fullName evidence="6">TetR family transcriptional regulator</fullName>
    </submittedName>
</protein>
<reference evidence="6 7" key="1">
    <citation type="journal article" date="2015" name="Stand. Genomic Sci.">
        <title>Genomic Encyclopedia of Bacterial and Archaeal Type Strains, Phase III: the genomes of soil and plant-associated and newly described type strains.</title>
        <authorList>
            <person name="Whitman W.B."/>
            <person name="Woyke T."/>
            <person name="Klenk H.P."/>
            <person name="Zhou Y."/>
            <person name="Lilburn T.G."/>
            <person name="Beck B.J."/>
            <person name="De Vos P."/>
            <person name="Vandamme P."/>
            <person name="Eisen J.A."/>
            <person name="Garrity G."/>
            <person name="Hugenholtz P."/>
            <person name="Kyrpides N.C."/>
        </authorList>
    </citation>
    <scope>NUCLEOTIDE SEQUENCE [LARGE SCALE GENOMIC DNA]</scope>
    <source>
        <strain evidence="6 7">VKM Ac-2541</strain>
    </source>
</reference>
<feature type="DNA-binding region" description="H-T-H motif" evidence="4">
    <location>
        <begin position="39"/>
        <end position="58"/>
    </location>
</feature>
<feature type="domain" description="HTH tetR-type" evidence="5">
    <location>
        <begin position="17"/>
        <end position="76"/>
    </location>
</feature>
<evidence type="ECO:0000256" key="1">
    <source>
        <dbReference type="ARBA" id="ARBA00023015"/>
    </source>
</evidence>
<dbReference type="GO" id="GO:0003700">
    <property type="term" value="F:DNA-binding transcription factor activity"/>
    <property type="evidence" value="ECO:0007669"/>
    <property type="project" value="TreeGrafter"/>
</dbReference>
<dbReference type="Gene3D" id="1.10.357.10">
    <property type="entry name" value="Tetracycline Repressor, domain 2"/>
    <property type="match status" value="1"/>
</dbReference>
<dbReference type="InterPro" id="IPR009057">
    <property type="entry name" value="Homeodomain-like_sf"/>
</dbReference>
<dbReference type="Pfam" id="PF00440">
    <property type="entry name" value="TetR_N"/>
    <property type="match status" value="1"/>
</dbReference>
<dbReference type="OrthoDB" id="3481545at2"/>
<proteinExistence type="predicted"/>
<dbReference type="InterPro" id="IPR049513">
    <property type="entry name" value="TetR_C_40"/>
</dbReference>
<dbReference type="PANTHER" id="PTHR30055:SF234">
    <property type="entry name" value="HTH-TYPE TRANSCRIPTIONAL REGULATOR BETI"/>
    <property type="match status" value="1"/>
</dbReference>
<accession>A0A4R2IY23</accession>
<evidence type="ECO:0000256" key="2">
    <source>
        <dbReference type="ARBA" id="ARBA00023125"/>
    </source>
</evidence>
<keyword evidence="2 4" id="KW-0238">DNA-binding</keyword>
<evidence type="ECO:0000313" key="7">
    <source>
        <dbReference type="Proteomes" id="UP000295573"/>
    </source>
</evidence>
<dbReference type="RefSeq" id="WP_132145794.1">
    <property type="nucleotide sequence ID" value="NZ_SLWR01000002.1"/>
</dbReference>
<dbReference type="PROSITE" id="PS50977">
    <property type="entry name" value="HTH_TETR_2"/>
    <property type="match status" value="1"/>
</dbReference>
<dbReference type="InterPro" id="IPR001647">
    <property type="entry name" value="HTH_TetR"/>
</dbReference>
<organism evidence="6 7">
    <name type="scientific">Kribbella antiqua</name>
    <dbReference type="NCBI Taxonomy" id="2512217"/>
    <lineage>
        <taxon>Bacteria</taxon>
        <taxon>Bacillati</taxon>
        <taxon>Actinomycetota</taxon>
        <taxon>Actinomycetes</taxon>
        <taxon>Propionibacteriales</taxon>
        <taxon>Kribbellaceae</taxon>
        <taxon>Kribbella</taxon>
    </lineage>
</organism>
<gene>
    <name evidence="6" type="ORF">EV646_102518</name>
</gene>
<dbReference type="AlphaFoldDB" id="A0A4R2IY23"/>
<keyword evidence="1" id="KW-0805">Transcription regulation</keyword>
<evidence type="ECO:0000313" key="6">
    <source>
        <dbReference type="EMBL" id="TCO50444.1"/>
    </source>
</evidence>
<keyword evidence="3" id="KW-0804">Transcription</keyword>
<sequence length="216" mass="23144">MAADAKPEPNRLERRKMRTRAALVHAAQTFIADGNLNVPILEITKAADVGMGSFYNHFQTKDELFSAAVDAALEAHGAVLDSLGESSDDPAETFARSFRLTGRLHRKAPQLSRVLLRSGTELITSGRGLAPRAIRDLQAAIDSGRFTAQDPELAVVIAGGALLALGQLLLDRPDRDDATATDQIAEDLLRMFGLPPEEARSLSQAPLPSLDDLPAA</sequence>
<dbReference type="EMBL" id="SLWR01000002">
    <property type="protein sequence ID" value="TCO50444.1"/>
    <property type="molecule type" value="Genomic_DNA"/>
</dbReference>
<dbReference type="InterPro" id="IPR050109">
    <property type="entry name" value="HTH-type_TetR-like_transc_reg"/>
</dbReference>
<evidence type="ECO:0000256" key="4">
    <source>
        <dbReference type="PROSITE-ProRule" id="PRU00335"/>
    </source>
</evidence>
<dbReference type="Proteomes" id="UP000295573">
    <property type="component" value="Unassembled WGS sequence"/>
</dbReference>